<dbReference type="AlphaFoldDB" id="B8HU97"/>
<dbReference type="SUPFAM" id="SSF52091">
    <property type="entry name" value="SpoIIaa-like"/>
    <property type="match status" value="1"/>
</dbReference>
<evidence type="ECO:0000256" key="2">
    <source>
        <dbReference type="RuleBase" id="RU003749"/>
    </source>
</evidence>
<dbReference type="OrthoDB" id="9796076at2"/>
<dbReference type="GO" id="GO:0043856">
    <property type="term" value="F:anti-sigma factor antagonist activity"/>
    <property type="evidence" value="ECO:0007669"/>
    <property type="project" value="InterPro"/>
</dbReference>
<dbReference type="PANTHER" id="PTHR33495:SF2">
    <property type="entry name" value="ANTI-SIGMA FACTOR ANTAGONIST TM_1081-RELATED"/>
    <property type="match status" value="1"/>
</dbReference>
<dbReference type="Pfam" id="PF01740">
    <property type="entry name" value="STAS"/>
    <property type="match status" value="1"/>
</dbReference>
<dbReference type="KEGG" id="cyn:Cyan7425_2079"/>
<dbReference type="CDD" id="cd07043">
    <property type="entry name" value="STAS_anti-anti-sigma_factors"/>
    <property type="match status" value="1"/>
</dbReference>
<proteinExistence type="inferred from homology"/>
<dbReference type="PROSITE" id="PS50801">
    <property type="entry name" value="STAS"/>
    <property type="match status" value="1"/>
</dbReference>
<dbReference type="HOGENOM" id="CLU_115403_6_1_3"/>
<reference evidence="4" key="1">
    <citation type="submission" date="2009-01" db="EMBL/GenBank/DDBJ databases">
        <title>Complete sequence of chromosome Cyanothece sp. PCC 7425.</title>
        <authorList>
            <consortium name="US DOE Joint Genome Institute"/>
            <person name="Lucas S."/>
            <person name="Copeland A."/>
            <person name="Lapidus A."/>
            <person name="Glavina del Rio T."/>
            <person name="Dalin E."/>
            <person name="Tice H."/>
            <person name="Bruce D."/>
            <person name="Goodwin L."/>
            <person name="Pitluck S."/>
            <person name="Sims D."/>
            <person name="Meineke L."/>
            <person name="Brettin T."/>
            <person name="Detter J.C."/>
            <person name="Han C."/>
            <person name="Larimer F."/>
            <person name="Land M."/>
            <person name="Hauser L."/>
            <person name="Kyrpides N."/>
            <person name="Ovchinnikova G."/>
            <person name="Liberton M."/>
            <person name="Stoeckel J."/>
            <person name="Banerjee A."/>
            <person name="Singh A."/>
            <person name="Page L."/>
            <person name="Sato H."/>
            <person name="Zhao L."/>
            <person name="Sherman L."/>
            <person name="Pakrasi H."/>
            <person name="Richardson P."/>
        </authorList>
    </citation>
    <scope>NUCLEOTIDE SEQUENCE</scope>
    <source>
        <strain evidence="4">PCC 7425</strain>
    </source>
</reference>
<feature type="domain" description="STAS" evidence="3">
    <location>
        <begin position="1"/>
        <end position="111"/>
    </location>
</feature>
<dbReference type="STRING" id="395961.Cyan7425_2079"/>
<dbReference type="EMBL" id="CP001344">
    <property type="protein sequence ID" value="ACL44442.1"/>
    <property type="molecule type" value="Genomic_DNA"/>
</dbReference>
<gene>
    <name evidence="4" type="ordered locus">Cyan7425_2079</name>
</gene>
<protein>
    <recommendedName>
        <fullName evidence="2">Anti-sigma factor antagonist</fullName>
    </recommendedName>
</protein>
<evidence type="ECO:0000313" key="4">
    <source>
        <dbReference type="EMBL" id="ACL44442.1"/>
    </source>
</evidence>
<dbReference type="NCBIfam" id="TIGR00377">
    <property type="entry name" value="ant_ant_sig"/>
    <property type="match status" value="1"/>
</dbReference>
<sequence>MNPSVKILQPTGLFGGTYVTTFRQQIEELVAAGTVIVLVDCQNISFMDSSGLGALVVALKMLRAADGELFLCSLSKQIKMLFEMASMDQVFRVLADQREFEQTVVSRLPVD</sequence>
<evidence type="ECO:0000259" key="3">
    <source>
        <dbReference type="PROSITE" id="PS50801"/>
    </source>
</evidence>
<dbReference type="InterPro" id="IPR003658">
    <property type="entry name" value="Anti-sigma_ant"/>
</dbReference>
<dbReference type="InterPro" id="IPR036513">
    <property type="entry name" value="STAS_dom_sf"/>
</dbReference>
<evidence type="ECO:0000256" key="1">
    <source>
        <dbReference type="ARBA" id="ARBA00009013"/>
    </source>
</evidence>
<dbReference type="eggNOG" id="COG1366">
    <property type="taxonomic scope" value="Bacteria"/>
</dbReference>
<dbReference type="PANTHER" id="PTHR33495">
    <property type="entry name" value="ANTI-SIGMA FACTOR ANTAGONIST TM_1081-RELATED-RELATED"/>
    <property type="match status" value="1"/>
</dbReference>
<organism evidence="4">
    <name type="scientific">Cyanothece sp. (strain PCC 7425 / ATCC 29141)</name>
    <dbReference type="NCBI Taxonomy" id="395961"/>
    <lineage>
        <taxon>Bacteria</taxon>
        <taxon>Bacillati</taxon>
        <taxon>Cyanobacteriota</taxon>
        <taxon>Cyanophyceae</taxon>
        <taxon>Gomontiellales</taxon>
        <taxon>Cyanothecaceae</taxon>
        <taxon>Cyanothece</taxon>
    </lineage>
</organism>
<name>B8HU97_CYAP4</name>
<accession>B8HU97</accession>
<comment type="similarity">
    <text evidence="1 2">Belongs to the anti-sigma-factor antagonist family.</text>
</comment>
<dbReference type="Gene3D" id="3.30.750.24">
    <property type="entry name" value="STAS domain"/>
    <property type="match status" value="1"/>
</dbReference>
<dbReference type="InterPro" id="IPR002645">
    <property type="entry name" value="STAS_dom"/>
</dbReference>